<accession>A0A5R9L0Y9</accession>
<name>A0A5R9L0Y9_9BACT</name>
<dbReference type="Proteomes" id="UP000306402">
    <property type="component" value="Unassembled WGS sequence"/>
</dbReference>
<comment type="caution">
    <text evidence="1">The sequence shown here is derived from an EMBL/GenBank/DDBJ whole genome shotgun (WGS) entry which is preliminary data.</text>
</comment>
<dbReference type="OrthoDB" id="941282at2"/>
<sequence>MRNLYPILLLFLLVTCKKQDDYEPLLKVVEGLPAGITSFMIDEVPKENIRFVNLMQTDQVVVTLPQNYTKGEKLITHFKLAKGIVVLDSFQKESDGSTVELNFDKADVLTLMVYDKKLDAPVGRINIYVDPTTPLTAVSKGKNYEEVLEGELVLVPFTVQNLGTLQTITDKNELSENIGVSVKNKKTGVITGTYANRYNSDHGLELLAVIPPDLEAGEYEVTVQKQNRKVVLPDALVLKYGEPLILNQIVTSTSKDGAKLIRFNGYNLLPERKYTVELKNDFTAPQQLTLFPENQLSIKQTLPASLAGGNYEATLFIDGKEVPSSSSFGGNLLAVKRETGQPILVMVSNKSNVVNGEVTFYKATTTFKKSEPIIAYLRDIERKDMALLFKNVVGGKTYELKFNGTTETMYAFSYFDIPENVPAGKYEVYLRDGNKTSERYHKVVTIE</sequence>
<evidence type="ECO:0000313" key="1">
    <source>
        <dbReference type="EMBL" id="TLV02204.1"/>
    </source>
</evidence>
<dbReference type="AlphaFoldDB" id="A0A5R9L0Y9"/>
<protein>
    <submittedName>
        <fullName evidence="1">Uncharacterized protein</fullName>
    </submittedName>
</protein>
<dbReference type="EMBL" id="VCEJ01000002">
    <property type="protein sequence ID" value="TLV02204.1"/>
    <property type="molecule type" value="Genomic_DNA"/>
</dbReference>
<reference evidence="1 2" key="1">
    <citation type="submission" date="2019-05" db="EMBL/GenBank/DDBJ databases">
        <authorList>
            <person name="Qu J.-H."/>
        </authorList>
    </citation>
    <scope>NUCLEOTIDE SEQUENCE [LARGE SCALE GENOMIC DNA]</scope>
    <source>
        <strain evidence="1 2">T17</strain>
    </source>
</reference>
<proteinExistence type="predicted"/>
<gene>
    <name evidence="1" type="ORF">FEN17_00760</name>
</gene>
<keyword evidence="2" id="KW-1185">Reference proteome</keyword>
<evidence type="ECO:0000313" key="2">
    <source>
        <dbReference type="Proteomes" id="UP000306402"/>
    </source>
</evidence>
<dbReference type="RefSeq" id="WP_138363413.1">
    <property type="nucleotide sequence ID" value="NZ_VCEJ01000002.1"/>
</dbReference>
<organism evidence="1 2">
    <name type="scientific">Dyadobacter luticola</name>
    <dbReference type="NCBI Taxonomy" id="1979387"/>
    <lineage>
        <taxon>Bacteria</taxon>
        <taxon>Pseudomonadati</taxon>
        <taxon>Bacteroidota</taxon>
        <taxon>Cytophagia</taxon>
        <taxon>Cytophagales</taxon>
        <taxon>Spirosomataceae</taxon>
        <taxon>Dyadobacter</taxon>
    </lineage>
</organism>